<feature type="region of interest" description="Disordered" evidence="1">
    <location>
        <begin position="483"/>
        <end position="510"/>
    </location>
</feature>
<proteinExistence type="predicted"/>
<dbReference type="EMBL" id="BRXY01000478">
    <property type="protein sequence ID" value="GMH97006.1"/>
    <property type="molecule type" value="Genomic_DNA"/>
</dbReference>
<feature type="region of interest" description="Disordered" evidence="1">
    <location>
        <begin position="1"/>
        <end position="40"/>
    </location>
</feature>
<feature type="transmembrane region" description="Helical" evidence="2">
    <location>
        <begin position="169"/>
        <end position="187"/>
    </location>
</feature>
<reference evidence="4" key="1">
    <citation type="journal article" date="2023" name="Commun. Biol.">
        <title>Genome analysis of Parmales, the sister group of diatoms, reveals the evolutionary specialization of diatoms from phago-mixotrophs to photoautotrophs.</title>
        <authorList>
            <person name="Ban H."/>
            <person name="Sato S."/>
            <person name="Yoshikawa S."/>
            <person name="Yamada K."/>
            <person name="Nakamura Y."/>
            <person name="Ichinomiya M."/>
            <person name="Sato N."/>
            <person name="Blanc-Mathieu R."/>
            <person name="Endo H."/>
            <person name="Kuwata A."/>
            <person name="Ogata H."/>
        </authorList>
    </citation>
    <scope>NUCLEOTIDE SEQUENCE [LARGE SCALE GENOMIC DNA]</scope>
    <source>
        <strain evidence="4">NIES 3701</strain>
    </source>
</reference>
<dbReference type="AlphaFoldDB" id="A0A9W7BYZ2"/>
<dbReference type="OrthoDB" id="10628738at2759"/>
<feature type="transmembrane region" description="Helical" evidence="2">
    <location>
        <begin position="407"/>
        <end position="430"/>
    </location>
</feature>
<feature type="transmembrane region" description="Helical" evidence="2">
    <location>
        <begin position="450"/>
        <end position="469"/>
    </location>
</feature>
<comment type="caution">
    <text evidence="3">The sequence shown here is derived from an EMBL/GenBank/DDBJ whole genome shotgun (WGS) entry which is preliminary data.</text>
</comment>
<feature type="transmembrane region" description="Helical" evidence="2">
    <location>
        <begin position="304"/>
        <end position="323"/>
    </location>
</feature>
<evidence type="ECO:0000313" key="4">
    <source>
        <dbReference type="Proteomes" id="UP001165085"/>
    </source>
</evidence>
<feature type="transmembrane region" description="Helical" evidence="2">
    <location>
        <begin position="208"/>
        <end position="228"/>
    </location>
</feature>
<name>A0A9W7BYZ2_9STRA</name>
<keyword evidence="2" id="KW-1133">Transmembrane helix</keyword>
<sequence length="611" mass="68772">MCEKHNESTAKTEENKQDVGKSIEAADKATNRQRRRSSVRESMREMVIEVFTNPSEVATSYALGMTIWSFGLTCLYLCYYMITVNKAVLARISACFDSNGTQVELVNDDQYLIHTEIVDSERYHDFTRERRDMLEDDRVSYIISSFTVLPLGCFTAYQLYVLYGSKIKVPAAILLSSSAFAAAIHIVNGLKWTAEEISFSETMQSVELAILVQSIGIILAWGICGWQTKEPWLLLKTLIVVVLMFPVLAFNSATTFAAYFLFIEGQSWFMQIILKTFVMSAVKEYILFLQVTFVTSLSKANHKYTWLLICVHTTQIPFLARFLQFSSTSTLDIVAVEVVMLFLELAETNELLSGRTLLDWLLMWAQKLLKRFSASKVEDAAAADAMKAAKKKDVQLKYKRREHLFRAIIFTNTIAEITAIIFSPVTILYLDMRGSDGEKRDMGQMVANTLLVLFFEVVLSEYFIGFLASKRTQEVMVIKENKDGKEDSVEGEGGEGGIGGGAQDKPKKESNNVAGMKSLLSSIKVRHAESKFVHGSKEEFVVDLGRVWRDTSSSSLLWWFMAFVIMTSRNSWNILLGSGCSVREATETGDGTGGFAIVEGSDPWLEFCYEE</sequence>
<feature type="transmembrane region" description="Helical" evidence="2">
    <location>
        <begin position="61"/>
        <end position="82"/>
    </location>
</feature>
<organism evidence="3 4">
    <name type="scientific">Triparma strigata</name>
    <dbReference type="NCBI Taxonomy" id="1606541"/>
    <lineage>
        <taxon>Eukaryota</taxon>
        <taxon>Sar</taxon>
        <taxon>Stramenopiles</taxon>
        <taxon>Ochrophyta</taxon>
        <taxon>Bolidophyceae</taxon>
        <taxon>Parmales</taxon>
        <taxon>Triparmaceae</taxon>
        <taxon>Triparma</taxon>
    </lineage>
</organism>
<feature type="transmembrane region" description="Helical" evidence="2">
    <location>
        <begin position="139"/>
        <end position="163"/>
    </location>
</feature>
<gene>
    <name evidence="3" type="ORF">TrST_g3466</name>
</gene>
<keyword evidence="4" id="KW-1185">Reference proteome</keyword>
<evidence type="ECO:0000313" key="3">
    <source>
        <dbReference type="EMBL" id="GMH97006.1"/>
    </source>
</evidence>
<evidence type="ECO:0000256" key="1">
    <source>
        <dbReference type="SAM" id="MobiDB-lite"/>
    </source>
</evidence>
<accession>A0A9W7BYZ2</accession>
<protein>
    <submittedName>
        <fullName evidence="3">Uncharacterized protein</fullName>
    </submittedName>
</protein>
<feature type="compositionally biased region" description="Basic and acidic residues" evidence="1">
    <location>
        <begin position="1"/>
        <end position="30"/>
    </location>
</feature>
<feature type="transmembrane region" description="Helical" evidence="2">
    <location>
        <begin position="272"/>
        <end position="292"/>
    </location>
</feature>
<evidence type="ECO:0000256" key="2">
    <source>
        <dbReference type="SAM" id="Phobius"/>
    </source>
</evidence>
<keyword evidence="2" id="KW-0812">Transmembrane</keyword>
<keyword evidence="2" id="KW-0472">Membrane</keyword>
<feature type="transmembrane region" description="Helical" evidence="2">
    <location>
        <begin position="234"/>
        <end position="260"/>
    </location>
</feature>
<dbReference type="Proteomes" id="UP001165085">
    <property type="component" value="Unassembled WGS sequence"/>
</dbReference>